<dbReference type="Pfam" id="PF02801">
    <property type="entry name" value="Ketoacyl-synt_C"/>
    <property type="match status" value="1"/>
</dbReference>
<dbReference type="SUPFAM" id="SSF55048">
    <property type="entry name" value="Probable ACP-binding domain of malonyl-CoA ACP transacylase"/>
    <property type="match status" value="1"/>
</dbReference>
<dbReference type="PANTHER" id="PTHR43775:SF37">
    <property type="entry name" value="SI:DKEY-61P9.11"/>
    <property type="match status" value="1"/>
</dbReference>
<evidence type="ECO:0000313" key="8">
    <source>
        <dbReference type="Proteomes" id="UP001431010"/>
    </source>
</evidence>
<dbReference type="SUPFAM" id="SSF47336">
    <property type="entry name" value="ACP-like"/>
    <property type="match status" value="1"/>
</dbReference>
<dbReference type="SMART" id="SM00827">
    <property type="entry name" value="PKS_AT"/>
    <property type="match status" value="1"/>
</dbReference>
<feature type="domain" description="Ketosynthase family 3 (KS3)" evidence="6">
    <location>
        <begin position="6"/>
        <end position="431"/>
    </location>
</feature>
<dbReference type="Pfam" id="PF00698">
    <property type="entry name" value="Acyl_transf_1"/>
    <property type="match status" value="1"/>
</dbReference>
<dbReference type="InterPro" id="IPR014030">
    <property type="entry name" value="Ketoacyl_synth_N"/>
</dbReference>
<dbReference type="Pfam" id="PF00109">
    <property type="entry name" value="ketoacyl-synt"/>
    <property type="match status" value="1"/>
</dbReference>
<dbReference type="SUPFAM" id="SSF52151">
    <property type="entry name" value="FabD/lysophospholipase-like"/>
    <property type="match status" value="1"/>
</dbReference>
<dbReference type="PROSITE" id="PS52004">
    <property type="entry name" value="KS3_2"/>
    <property type="match status" value="1"/>
</dbReference>
<evidence type="ECO:0000256" key="2">
    <source>
        <dbReference type="ARBA" id="ARBA00022553"/>
    </source>
</evidence>
<evidence type="ECO:0000256" key="3">
    <source>
        <dbReference type="ARBA" id="ARBA00022679"/>
    </source>
</evidence>
<evidence type="ECO:0000259" key="6">
    <source>
        <dbReference type="PROSITE" id="PS52004"/>
    </source>
</evidence>
<feature type="compositionally biased region" description="Polar residues" evidence="4">
    <location>
        <begin position="1424"/>
        <end position="1436"/>
    </location>
</feature>
<dbReference type="InterPro" id="IPR009081">
    <property type="entry name" value="PP-bd_ACP"/>
</dbReference>
<dbReference type="Gene3D" id="3.40.47.10">
    <property type="match status" value="1"/>
</dbReference>
<dbReference type="PROSITE" id="PS50075">
    <property type="entry name" value="CARRIER"/>
    <property type="match status" value="1"/>
</dbReference>
<dbReference type="PROSITE" id="PS00606">
    <property type="entry name" value="KS3_1"/>
    <property type="match status" value="1"/>
</dbReference>
<evidence type="ECO:0000256" key="1">
    <source>
        <dbReference type="ARBA" id="ARBA00022450"/>
    </source>
</evidence>
<dbReference type="Gene3D" id="1.10.1200.10">
    <property type="entry name" value="ACP-like"/>
    <property type="match status" value="1"/>
</dbReference>
<dbReference type="InterPro" id="IPR016036">
    <property type="entry name" value="Malonyl_transacylase_ACP-bd"/>
</dbReference>
<dbReference type="SUPFAM" id="SSF53901">
    <property type="entry name" value="Thiolase-like"/>
    <property type="match status" value="1"/>
</dbReference>
<dbReference type="InterPro" id="IPR057326">
    <property type="entry name" value="KR_dom"/>
</dbReference>
<keyword evidence="2" id="KW-0597">Phosphoprotein</keyword>
<dbReference type="Proteomes" id="UP001431010">
    <property type="component" value="Chromosome"/>
</dbReference>
<dbReference type="Pfam" id="PF00550">
    <property type="entry name" value="PP-binding"/>
    <property type="match status" value="1"/>
</dbReference>
<dbReference type="Gene3D" id="3.30.70.250">
    <property type="entry name" value="Malonyl-CoA ACP transacylase, ACP-binding"/>
    <property type="match status" value="1"/>
</dbReference>
<dbReference type="Pfam" id="PF08659">
    <property type="entry name" value="KR"/>
    <property type="match status" value="1"/>
</dbReference>
<dbReference type="PANTHER" id="PTHR43775">
    <property type="entry name" value="FATTY ACID SYNTHASE"/>
    <property type="match status" value="1"/>
</dbReference>
<dbReference type="SMART" id="SM00825">
    <property type="entry name" value="PKS_KS"/>
    <property type="match status" value="1"/>
</dbReference>
<dbReference type="Gene3D" id="3.30.70.3290">
    <property type="match status" value="1"/>
</dbReference>
<dbReference type="Gene3D" id="3.40.366.10">
    <property type="entry name" value="Malonyl-Coenzyme A Acyl Carrier Protein, domain 2"/>
    <property type="match status" value="1"/>
</dbReference>
<evidence type="ECO:0000259" key="5">
    <source>
        <dbReference type="PROSITE" id="PS50075"/>
    </source>
</evidence>
<keyword evidence="3" id="KW-0808">Transferase</keyword>
<dbReference type="InterPro" id="IPR014043">
    <property type="entry name" value="Acyl_transferase_dom"/>
</dbReference>
<accession>A0ABY3RBF0</accession>
<dbReference type="InterPro" id="IPR016035">
    <property type="entry name" value="Acyl_Trfase/lysoPLipase"/>
</dbReference>
<reference evidence="7" key="1">
    <citation type="journal article" date="2024" name="Antonie Van Leeuwenhoek">
        <title>Bradyrhizobium ontarionense sp. nov., a novel bacterial symbiont isolated from Aeschynomene indica (Indian jointvetch), harbours photosynthesis, nitrogen fixation and nitrous oxide (N2O) reductase genes.</title>
        <authorList>
            <person name="Bromfield E.S.P."/>
            <person name="Cloutier S."/>
        </authorList>
    </citation>
    <scope>NUCLEOTIDE SEQUENCE</scope>
    <source>
        <strain evidence="7">A19</strain>
    </source>
</reference>
<dbReference type="RefSeq" id="WP_231320099.1">
    <property type="nucleotide sequence ID" value="NZ_CP088156.1"/>
</dbReference>
<proteinExistence type="predicted"/>
<dbReference type="InterPro" id="IPR013968">
    <property type="entry name" value="PKS_KR"/>
</dbReference>
<name>A0ABY3RBF0_9BRAD</name>
<dbReference type="SMART" id="SM00823">
    <property type="entry name" value="PKS_PP"/>
    <property type="match status" value="1"/>
</dbReference>
<dbReference type="InterPro" id="IPR020841">
    <property type="entry name" value="PKS_Beta-ketoAc_synthase_dom"/>
</dbReference>
<dbReference type="InterPro" id="IPR036736">
    <property type="entry name" value="ACP-like_sf"/>
</dbReference>
<dbReference type="InterPro" id="IPR018201">
    <property type="entry name" value="Ketoacyl_synth_AS"/>
</dbReference>
<sequence length="1455" mass="156373">MSESTGLEIAVIGYACRFPGAPDAAAFWHNLVDAICSVKHFSERELLDAGVAEAALNDRNYVRARGVIEQAEAFDAAFFGYSPRQAQLMDPQFRLLHECAWTCLEHSGIDPITTDQSIGLYAGAADNTWWNALSLLNRYGNEAEQFAGEQLCNRDFLCTLVAHKLNLKGPAVVIQSACSTSLLAVHTACHALLTGDCRIALAGGVALGYPFNRGYRYEEGMIFSADGKCRPFDSKANGTVPGEGVGLVALKPLKKAIADSDCIHAVIRATASNNDGSRKVAYTAPSVEAQAEVIRTALRLARVPAETIGYLEAHGTGTPLGDPVEIAALARAFDSSRLGFCRIGSVKSNIGHLDTAAGIAGLLKTVLALEFGHIPKSLHFRSPNSAAGLSETPFRVAADGMEWPALQGSPRRAGVSSFGIGGTNVHAILEEAPPTEPRDDISRQQMLVFSAKSAPALDRLTVRIAAALRDRPELSCADVAYTLQTGRAGFEYRATVVASGLDQVADALEGRAAPLMTRGRAPKTAPDLVFMFPGQGSQYLEMGAGLYDEAPIFREHIDHCFDVLAPYAPTGLSWQGFIAPPASMRREYEAALRRTEVVQPLLFAIEYAMAQLALSWGLKPIAMIGHSLGEYTAACLAGVFTVDQTLDLLAYRGRLMGELPSGSMLSTNAPLTVLLPLLDGVSIAAINGADQHVVSGPPSAIAGLEAGLKQRGFHAVPLDVSHAFHSGMMDPILDRLATRIAELGPRPPRIPFISCLSGSWITAEEATDPRYWASQLRQTVNFAGGLDTIRSSHNPALLEIGPGGALSALARRRFSSTLPIQPTIRHRDHAIADRAFLLEAAATLWRHGVCLDWRGLHGSPRRKVGLPGYPFERTIHTLKGDPERLLSGTPSSQAGREADVHLYGLSWRRIWPAIAGTASLGTPSQWAIITRDDKFGREIAGLLGQSGHRPVVLDPDSPVTELHLESHHILFLAPDIDALAENTISLGLLPLIRLLRALDKHGWARGGRFTVVTRSAFAVSGTERCEPAWALLTGVCQTAAAEFPQWRCHSIDVDQADLGQSTANLILQICTREDPPARAACRGGLIWEPTQERLPPVSNGPSPLRSGGIYLITGGLGGIGLTLALSLARDFKAGVALVSLSGLRDGCDDARLGSWEGGPKPLIMAADVAEPDQMRDVFQRARQHFGKLDGVIHAAGTASGRLLREQSDAEVRAALRAKVDGTLVVEQLLDDYEFFALMSSVDAWIPGPGQAAYAAANAFLDSFAAHRRSLGKPVFSINWDTWREVGMAERFAQGTGIPLDHGLSPSQGYDAFRRALQSGNPNILVSVGDWERRATRRLVDVRATPIAAAVGGAAEVSQQIRDIWKSLFGVDDVDTNQNFFELGATSFDIVQLTGRLQMALSREIAPTMLYNHPTINALARHLAESNSARPGSTSADSGRRGRNLLTQRARIEMTP</sequence>
<organism evidence="7 8">
    <name type="scientific">Bradyrhizobium ontarionense</name>
    <dbReference type="NCBI Taxonomy" id="2898149"/>
    <lineage>
        <taxon>Bacteria</taxon>
        <taxon>Pseudomonadati</taxon>
        <taxon>Pseudomonadota</taxon>
        <taxon>Alphaproteobacteria</taxon>
        <taxon>Hyphomicrobiales</taxon>
        <taxon>Nitrobacteraceae</taxon>
        <taxon>Bradyrhizobium</taxon>
    </lineage>
</organism>
<dbReference type="InterPro" id="IPR050091">
    <property type="entry name" value="PKS_NRPS_Biosynth_Enz"/>
</dbReference>
<keyword evidence="8" id="KW-1185">Reference proteome</keyword>
<dbReference type="SMART" id="SM00822">
    <property type="entry name" value="PKS_KR"/>
    <property type="match status" value="1"/>
</dbReference>
<evidence type="ECO:0000256" key="4">
    <source>
        <dbReference type="SAM" id="MobiDB-lite"/>
    </source>
</evidence>
<dbReference type="SUPFAM" id="SSF51735">
    <property type="entry name" value="NAD(P)-binding Rossmann-fold domains"/>
    <property type="match status" value="2"/>
</dbReference>
<dbReference type="InterPro" id="IPR036291">
    <property type="entry name" value="NAD(P)-bd_dom_sf"/>
</dbReference>
<dbReference type="Pfam" id="PF22621">
    <property type="entry name" value="CurL-like_PKS_C"/>
    <property type="match status" value="1"/>
</dbReference>
<dbReference type="CDD" id="cd00833">
    <property type="entry name" value="PKS"/>
    <property type="match status" value="1"/>
</dbReference>
<dbReference type="EMBL" id="CP088156">
    <property type="protein sequence ID" value="UFZ04087.1"/>
    <property type="molecule type" value="Genomic_DNA"/>
</dbReference>
<dbReference type="InterPro" id="IPR014031">
    <property type="entry name" value="Ketoacyl_synth_C"/>
</dbReference>
<gene>
    <name evidence="7" type="ORF">LQG66_33670</name>
</gene>
<keyword evidence="1" id="KW-0596">Phosphopantetheine</keyword>
<dbReference type="InterPro" id="IPR001227">
    <property type="entry name" value="Ac_transferase_dom_sf"/>
</dbReference>
<dbReference type="InterPro" id="IPR016039">
    <property type="entry name" value="Thiolase-like"/>
</dbReference>
<evidence type="ECO:0000313" key="7">
    <source>
        <dbReference type="EMBL" id="UFZ04087.1"/>
    </source>
</evidence>
<feature type="domain" description="Carrier" evidence="5">
    <location>
        <begin position="1351"/>
        <end position="1426"/>
    </location>
</feature>
<protein>
    <submittedName>
        <fullName evidence="7">SDR family NAD(P)-dependent oxidoreductase</fullName>
    </submittedName>
</protein>
<dbReference type="InterPro" id="IPR020806">
    <property type="entry name" value="PKS_PP-bd"/>
</dbReference>
<feature type="region of interest" description="Disordered" evidence="4">
    <location>
        <begin position="1424"/>
        <end position="1455"/>
    </location>
</feature>
<dbReference type="Gene3D" id="3.40.50.720">
    <property type="entry name" value="NAD(P)-binding Rossmann-like Domain"/>
    <property type="match status" value="1"/>
</dbReference>